<feature type="signal peptide" evidence="2">
    <location>
        <begin position="1"/>
        <end position="20"/>
    </location>
</feature>
<evidence type="ECO:0000256" key="2">
    <source>
        <dbReference type="SAM" id="SignalP"/>
    </source>
</evidence>
<accession>A0A4R8LRY4</accession>
<keyword evidence="4" id="KW-1185">Reference proteome</keyword>
<proteinExistence type="predicted"/>
<evidence type="ECO:0000256" key="1">
    <source>
        <dbReference type="SAM" id="MobiDB-lite"/>
    </source>
</evidence>
<comment type="caution">
    <text evidence="3">The sequence shown here is derived from an EMBL/GenBank/DDBJ whole genome shotgun (WGS) entry which is preliminary data.</text>
</comment>
<feature type="compositionally biased region" description="Low complexity" evidence="1">
    <location>
        <begin position="31"/>
        <end position="47"/>
    </location>
</feature>
<sequence>MQKKTLNFTALAIAASLALAACSGGGGGGSTSTAPATAPAQTSIPPQTNVPPTTFPATTMQAATFTQLNAYRLAMGVGELRQDPILDTAAQAQALYQDSNLANGNITALDHNQVSTFPNFFATTPLDRARKAGAPATEYIAEDIAAGLPQDNAADYAANCLSRLLNTVYHQESLTDNAETIGIGFQQTFASFPDYTCALVLGQTTGVSGNPIPNGLLVSGGQQLPTNAIAHSPLANENGVALAMIPEGTNPAPDVVNPGRPVMVRVNVANVGDVLTVSSFTLTKADGSVVPARIIVPTGAVAGSVSGVTADPNNLLPPGVAFLLPLEPLTANTTYTANFSGQRDGTPISTQPWTFTTGAN</sequence>
<dbReference type="AlphaFoldDB" id="A0A4R8LRY4"/>
<keyword evidence="2" id="KW-0732">Signal</keyword>
<evidence type="ECO:0000313" key="3">
    <source>
        <dbReference type="EMBL" id="TDY48275.1"/>
    </source>
</evidence>
<dbReference type="RefSeq" id="WP_134192894.1">
    <property type="nucleotide sequence ID" value="NZ_JBHLUW010000061.1"/>
</dbReference>
<name>A0A4R8LRY4_9BURK</name>
<dbReference type="EMBL" id="SORE01000011">
    <property type="protein sequence ID" value="TDY48275.1"/>
    <property type="molecule type" value="Genomic_DNA"/>
</dbReference>
<feature type="region of interest" description="Disordered" evidence="1">
    <location>
        <begin position="340"/>
        <end position="360"/>
    </location>
</feature>
<dbReference type="OrthoDB" id="8684090at2"/>
<dbReference type="Gene3D" id="3.40.33.10">
    <property type="entry name" value="CAP"/>
    <property type="match status" value="1"/>
</dbReference>
<evidence type="ECO:0008006" key="5">
    <source>
        <dbReference type="Google" id="ProtNLM"/>
    </source>
</evidence>
<dbReference type="Proteomes" id="UP000295509">
    <property type="component" value="Unassembled WGS sequence"/>
</dbReference>
<dbReference type="PROSITE" id="PS51257">
    <property type="entry name" value="PROKAR_LIPOPROTEIN"/>
    <property type="match status" value="1"/>
</dbReference>
<dbReference type="InterPro" id="IPR035940">
    <property type="entry name" value="CAP_sf"/>
</dbReference>
<evidence type="ECO:0000313" key="4">
    <source>
        <dbReference type="Proteomes" id="UP000295509"/>
    </source>
</evidence>
<gene>
    <name evidence="3" type="ORF">BX592_111210</name>
</gene>
<reference evidence="3 4" key="1">
    <citation type="submission" date="2019-03" db="EMBL/GenBank/DDBJ databases">
        <title>Genomic Encyclopedia of Type Strains, Phase III (KMG-III): the genomes of soil and plant-associated and newly described type strains.</title>
        <authorList>
            <person name="Whitman W."/>
        </authorList>
    </citation>
    <scope>NUCLEOTIDE SEQUENCE [LARGE SCALE GENOMIC DNA]</scope>
    <source>
        <strain evidence="3 4">LMG 29544</strain>
    </source>
</reference>
<feature type="chain" id="PRO_5020497686" description="SCP domain-containing protein" evidence="2">
    <location>
        <begin position="21"/>
        <end position="360"/>
    </location>
</feature>
<feature type="region of interest" description="Disordered" evidence="1">
    <location>
        <begin position="28"/>
        <end position="52"/>
    </location>
</feature>
<organism evidence="3 4">
    <name type="scientific">Paraburkholderia rhizosphaerae</name>
    <dbReference type="NCBI Taxonomy" id="480658"/>
    <lineage>
        <taxon>Bacteria</taxon>
        <taxon>Pseudomonadati</taxon>
        <taxon>Pseudomonadota</taxon>
        <taxon>Betaproteobacteria</taxon>
        <taxon>Burkholderiales</taxon>
        <taxon>Burkholderiaceae</taxon>
        <taxon>Paraburkholderia</taxon>
    </lineage>
</organism>
<protein>
    <recommendedName>
        <fullName evidence="5">SCP domain-containing protein</fullName>
    </recommendedName>
</protein>